<reference evidence="13 14" key="1">
    <citation type="submission" date="2016-11" db="EMBL/GenBank/DDBJ databases">
        <authorList>
            <person name="Jaros S."/>
            <person name="Januszkiewicz K."/>
            <person name="Wedrychowicz H."/>
        </authorList>
    </citation>
    <scope>NUCLEOTIDE SEQUENCE [LARGE SCALE GENOMIC DNA]</scope>
    <source>
        <strain evidence="13 14">DSM 14916</strain>
    </source>
</reference>
<evidence type="ECO:0000256" key="4">
    <source>
        <dbReference type="ARBA" id="ARBA00022679"/>
    </source>
</evidence>
<evidence type="ECO:0000256" key="1">
    <source>
        <dbReference type="ARBA" id="ARBA00000085"/>
    </source>
</evidence>
<dbReference type="InterPro" id="IPR003594">
    <property type="entry name" value="HATPase_dom"/>
</dbReference>
<dbReference type="AlphaFoldDB" id="A0A1M6M9P5"/>
<dbReference type="InterPro" id="IPR036641">
    <property type="entry name" value="HPT_dom_sf"/>
</dbReference>
<dbReference type="Pfam" id="PF00072">
    <property type="entry name" value="Response_reg"/>
    <property type="match status" value="1"/>
</dbReference>
<dbReference type="SUPFAM" id="SSF55874">
    <property type="entry name" value="ATPase domain of HSP90 chaperone/DNA topoisomerase II/histidine kinase"/>
    <property type="match status" value="1"/>
</dbReference>
<dbReference type="EC" id="2.7.13.3" evidence="2"/>
<dbReference type="InterPro" id="IPR002545">
    <property type="entry name" value="CheW-lke_dom"/>
</dbReference>
<keyword evidence="6" id="KW-0902">Two-component regulatory system</keyword>
<keyword evidence="4" id="KW-0808">Transferase</keyword>
<dbReference type="SUPFAM" id="SSF50341">
    <property type="entry name" value="CheW-like"/>
    <property type="match status" value="1"/>
</dbReference>
<keyword evidence="14" id="KW-1185">Reference proteome</keyword>
<evidence type="ECO:0000256" key="8">
    <source>
        <dbReference type="PROSITE-ProRule" id="PRU00169"/>
    </source>
</evidence>
<feature type="region of interest" description="Disordered" evidence="9">
    <location>
        <begin position="132"/>
        <end position="178"/>
    </location>
</feature>
<dbReference type="CDD" id="cd00088">
    <property type="entry name" value="HPT"/>
    <property type="match status" value="1"/>
</dbReference>
<gene>
    <name evidence="13" type="ORF">SAMN02745194_03396</name>
</gene>
<evidence type="ECO:0000313" key="14">
    <source>
        <dbReference type="Proteomes" id="UP000184387"/>
    </source>
</evidence>
<dbReference type="InterPro" id="IPR004358">
    <property type="entry name" value="Sig_transdc_His_kin-like_C"/>
</dbReference>
<dbReference type="PANTHER" id="PTHR43395:SF1">
    <property type="entry name" value="CHEMOTAXIS PROTEIN CHEA"/>
    <property type="match status" value="1"/>
</dbReference>
<dbReference type="SMART" id="SM00387">
    <property type="entry name" value="HATPase_c"/>
    <property type="match status" value="1"/>
</dbReference>
<dbReference type="Gene3D" id="3.40.50.2300">
    <property type="match status" value="1"/>
</dbReference>
<proteinExistence type="predicted"/>
<evidence type="ECO:0000256" key="9">
    <source>
        <dbReference type="SAM" id="MobiDB-lite"/>
    </source>
</evidence>
<feature type="compositionally biased region" description="Pro residues" evidence="9">
    <location>
        <begin position="166"/>
        <end position="178"/>
    </location>
</feature>
<dbReference type="Pfam" id="PF02518">
    <property type="entry name" value="HATPase_c"/>
    <property type="match status" value="1"/>
</dbReference>
<dbReference type="PROSITE" id="PS50894">
    <property type="entry name" value="HPT"/>
    <property type="match status" value="1"/>
</dbReference>
<keyword evidence="5 13" id="KW-0418">Kinase</keyword>
<dbReference type="SMART" id="SM00073">
    <property type="entry name" value="HPT"/>
    <property type="match status" value="1"/>
</dbReference>
<dbReference type="RefSeq" id="WP_073136862.1">
    <property type="nucleotide sequence ID" value="NZ_FQZF01000021.1"/>
</dbReference>
<dbReference type="GO" id="GO:0000155">
    <property type="term" value="F:phosphorelay sensor kinase activity"/>
    <property type="evidence" value="ECO:0007669"/>
    <property type="project" value="UniProtKB-ARBA"/>
</dbReference>
<feature type="domain" description="CheW-like" evidence="11">
    <location>
        <begin position="474"/>
        <end position="615"/>
    </location>
</feature>
<dbReference type="Pfam" id="PF01584">
    <property type="entry name" value="CheW"/>
    <property type="match status" value="1"/>
</dbReference>
<dbReference type="InterPro" id="IPR001789">
    <property type="entry name" value="Sig_transdc_resp-reg_receiver"/>
</dbReference>
<dbReference type="SMART" id="SM00260">
    <property type="entry name" value="CheW"/>
    <property type="match status" value="1"/>
</dbReference>
<dbReference type="PROSITE" id="PS50110">
    <property type="entry name" value="RESPONSE_REGULATORY"/>
    <property type="match status" value="1"/>
</dbReference>
<dbReference type="SUPFAM" id="SSF47226">
    <property type="entry name" value="Histidine-containing phosphotransfer domain, HPT domain"/>
    <property type="match status" value="1"/>
</dbReference>
<dbReference type="InterPro" id="IPR008207">
    <property type="entry name" value="Sig_transdc_His_kin_Hpt_dom"/>
</dbReference>
<dbReference type="SMART" id="SM00448">
    <property type="entry name" value="REC"/>
    <property type="match status" value="1"/>
</dbReference>
<comment type="catalytic activity">
    <reaction evidence="1">
        <text>ATP + protein L-histidine = ADP + protein N-phospho-L-histidine.</text>
        <dbReference type="EC" id="2.7.13.3"/>
    </reaction>
</comment>
<name>A0A1M6M9P5_9PROT</name>
<feature type="domain" description="HPt" evidence="12">
    <location>
        <begin position="1"/>
        <end position="112"/>
    </location>
</feature>
<dbReference type="InterPro" id="IPR036890">
    <property type="entry name" value="HATPase_C_sf"/>
</dbReference>
<dbReference type="STRING" id="198092.SAMN02745194_03396"/>
<dbReference type="Gene3D" id="1.20.120.160">
    <property type="entry name" value="HPT domain"/>
    <property type="match status" value="1"/>
</dbReference>
<dbReference type="EMBL" id="FQZF01000021">
    <property type="protein sequence ID" value="SHJ80192.1"/>
    <property type="molecule type" value="Genomic_DNA"/>
</dbReference>
<dbReference type="Pfam" id="PF01627">
    <property type="entry name" value="Hpt"/>
    <property type="match status" value="1"/>
</dbReference>
<evidence type="ECO:0000313" key="13">
    <source>
        <dbReference type="EMBL" id="SHJ80192.1"/>
    </source>
</evidence>
<dbReference type="GO" id="GO:0006935">
    <property type="term" value="P:chemotaxis"/>
    <property type="evidence" value="ECO:0007669"/>
    <property type="project" value="InterPro"/>
</dbReference>
<evidence type="ECO:0000256" key="5">
    <source>
        <dbReference type="ARBA" id="ARBA00022777"/>
    </source>
</evidence>
<evidence type="ECO:0000259" key="11">
    <source>
        <dbReference type="PROSITE" id="PS50851"/>
    </source>
</evidence>
<evidence type="ECO:0000259" key="12">
    <source>
        <dbReference type="PROSITE" id="PS50894"/>
    </source>
</evidence>
<protein>
    <recommendedName>
        <fullName evidence="2">histidine kinase</fullName>
        <ecNumber evidence="2">2.7.13.3</ecNumber>
    </recommendedName>
</protein>
<dbReference type="Gene3D" id="3.30.565.10">
    <property type="entry name" value="Histidine kinase-like ATPase, C-terminal domain"/>
    <property type="match status" value="1"/>
</dbReference>
<evidence type="ECO:0000259" key="10">
    <source>
        <dbReference type="PROSITE" id="PS50110"/>
    </source>
</evidence>
<dbReference type="InterPro" id="IPR036061">
    <property type="entry name" value="CheW-like_dom_sf"/>
</dbReference>
<evidence type="ECO:0000256" key="3">
    <source>
        <dbReference type="ARBA" id="ARBA00022553"/>
    </source>
</evidence>
<dbReference type="PRINTS" id="PR00344">
    <property type="entry name" value="BCTRLSENSOR"/>
</dbReference>
<keyword evidence="3 8" id="KW-0597">Phosphoprotein</keyword>
<feature type="domain" description="Response regulatory" evidence="10">
    <location>
        <begin position="635"/>
        <end position="753"/>
    </location>
</feature>
<evidence type="ECO:0000256" key="6">
    <source>
        <dbReference type="ARBA" id="ARBA00023012"/>
    </source>
</evidence>
<dbReference type="InterPro" id="IPR011006">
    <property type="entry name" value="CheY-like_superfamily"/>
</dbReference>
<evidence type="ECO:0000256" key="2">
    <source>
        <dbReference type="ARBA" id="ARBA00012438"/>
    </source>
</evidence>
<organism evidence="13 14">
    <name type="scientific">Muricoccus roseus</name>
    <dbReference type="NCBI Taxonomy" id="198092"/>
    <lineage>
        <taxon>Bacteria</taxon>
        <taxon>Pseudomonadati</taxon>
        <taxon>Pseudomonadota</taxon>
        <taxon>Alphaproteobacteria</taxon>
        <taxon>Acetobacterales</taxon>
        <taxon>Roseomonadaceae</taxon>
        <taxon>Muricoccus</taxon>
    </lineage>
</organism>
<evidence type="ECO:0000256" key="7">
    <source>
        <dbReference type="PROSITE-ProRule" id="PRU00110"/>
    </source>
</evidence>
<dbReference type="PROSITE" id="PS50851">
    <property type="entry name" value="CHEW"/>
    <property type="match status" value="1"/>
</dbReference>
<dbReference type="PANTHER" id="PTHR43395">
    <property type="entry name" value="SENSOR HISTIDINE KINASE CHEA"/>
    <property type="match status" value="1"/>
</dbReference>
<sequence length="754" mass="77278">MSDFRAELLAAFAAEHREHLAAIRDALGAEDGSGAVTLEAAALREVFRRAHSLKGAARAVDLPGLEALAHAVEALLAGEMDVAGGGAAHLPAPRLALLHRGLDAIEAQAAAMASGEPPPPVEAVLAALAGAPAPEAPREAPGEAPSETLGEAPREAQDDPAGSAAPPAPAAPSAPHPAAPLAEGYLRVEAGRVERLSAAMYGVKALIQRQDSTAAGLRGVEAELRALRRGWEGLRAILPADASIAPRLRGFEAALGEVTRRVAGLSRQTRADEAALERAAGNLREEVEAIALVPAATVLGPLAAAAREMAREAGREVTIRTEGLEAQAERRVLQALKDPVLHLLRNALGHGAPRDGRRAEIGLRLAANDGGLTVTVWDNGPGPDLPAIEAQAVRQGLVAPRPPGGAPPPPEQLLGLVFEPGFSTAEAVDHLSGRGMGLSVVAEAAVALHGGAVLRPRPAGGAEVVIALPPSTGRRAVLLLEAGGQVFGLPGGHGLVSVGPMLRLDRAALTTAEGRPVARLRLGGAEALVPVVSLAALLGRSEETVEGHIPAVLLARGGARLALAVSALCDARSLVVTEVDAPGVDAALVSGAALLEGDAVALVLRPDGILDRGLREALRPAATAPPPAPERRQRHVLVVDDSITTRTLERSILEAGGYRVTLAVDGVEALNSLREPGVSVDLVLADVEMPRMDGFGLLEAIRADPALSGLPVILMTSRDSPGDVQRGMELGASAYLTKQGFDQQALLAAIGQLI</sequence>
<feature type="modified residue" description="Phosphohistidine" evidence="7">
    <location>
        <position position="51"/>
    </location>
</feature>
<accession>A0A1M6M9P5</accession>
<feature type="modified residue" description="4-aspartylphosphate" evidence="8">
    <location>
        <position position="686"/>
    </location>
</feature>
<dbReference type="Proteomes" id="UP000184387">
    <property type="component" value="Unassembled WGS sequence"/>
</dbReference>
<dbReference type="SUPFAM" id="SSF52172">
    <property type="entry name" value="CheY-like"/>
    <property type="match status" value="1"/>
</dbReference>
<dbReference type="InterPro" id="IPR051315">
    <property type="entry name" value="Bact_Chemotaxis_CheA"/>
</dbReference>
<dbReference type="OrthoDB" id="9803176at2"/>